<dbReference type="Proteomes" id="UP000697127">
    <property type="component" value="Unassembled WGS sequence"/>
</dbReference>
<gene>
    <name evidence="3" type="ORF">C6P40_002358</name>
</gene>
<evidence type="ECO:0008006" key="5">
    <source>
        <dbReference type="Google" id="ProtNLM"/>
    </source>
</evidence>
<dbReference type="GO" id="GO:0000444">
    <property type="term" value="C:MIS12/MIND type complex"/>
    <property type="evidence" value="ECO:0007669"/>
    <property type="project" value="InterPro"/>
</dbReference>
<dbReference type="InterPro" id="IPR013218">
    <property type="entry name" value="Dsn1/Mis13"/>
</dbReference>
<feature type="compositionally biased region" description="Acidic residues" evidence="2">
    <location>
        <begin position="102"/>
        <end position="115"/>
    </location>
</feature>
<feature type="region of interest" description="Disordered" evidence="2">
    <location>
        <begin position="328"/>
        <end position="385"/>
    </location>
</feature>
<feature type="compositionally biased region" description="Basic residues" evidence="2">
    <location>
        <begin position="367"/>
        <end position="377"/>
    </location>
</feature>
<feature type="compositionally biased region" description="Basic and acidic residues" evidence="2">
    <location>
        <begin position="328"/>
        <end position="338"/>
    </location>
</feature>
<feature type="region of interest" description="Disordered" evidence="2">
    <location>
        <begin position="230"/>
        <end position="316"/>
    </location>
</feature>
<name>A0A9P6WHU3_9ASCO</name>
<dbReference type="GO" id="GO:0051301">
    <property type="term" value="P:cell division"/>
    <property type="evidence" value="ECO:0007669"/>
    <property type="project" value="InterPro"/>
</dbReference>
<evidence type="ECO:0000256" key="1">
    <source>
        <dbReference type="SAM" id="Coils"/>
    </source>
</evidence>
<keyword evidence="4" id="KW-1185">Reference proteome</keyword>
<organism evidence="3 4">
    <name type="scientific">Pichia californica</name>
    <dbReference type="NCBI Taxonomy" id="460514"/>
    <lineage>
        <taxon>Eukaryota</taxon>
        <taxon>Fungi</taxon>
        <taxon>Dikarya</taxon>
        <taxon>Ascomycota</taxon>
        <taxon>Saccharomycotina</taxon>
        <taxon>Pichiomycetes</taxon>
        <taxon>Pichiales</taxon>
        <taxon>Pichiaceae</taxon>
        <taxon>Pichia</taxon>
    </lineage>
</organism>
<keyword evidence="1" id="KW-0175">Coiled coil</keyword>
<dbReference type="AlphaFoldDB" id="A0A9P6WHU3"/>
<feature type="region of interest" description="Disordered" evidence="2">
    <location>
        <begin position="100"/>
        <end position="212"/>
    </location>
</feature>
<evidence type="ECO:0000313" key="3">
    <source>
        <dbReference type="EMBL" id="KAG0687435.1"/>
    </source>
</evidence>
<feature type="compositionally biased region" description="Basic and acidic residues" evidence="2">
    <location>
        <begin position="50"/>
        <end position="64"/>
    </location>
</feature>
<sequence>MTLDDDDDIPETPIVTRRLVKLTRKKKQDTNSVINDKHETKNINSEEDEDKNKIKSQERSKSLDVSKILGKMKNNSNYSGFISSSSFNSNVNNLKNWKTESLFDDDGNDELFPDLDIEKEIKKKKEIQREKKKEKDKEKEFEKQNENQNELIVKEKPKTKNKLTKTSVNEKPKNKNKIKNDLTVPLYPSSSPAKKDSLIEKEKEVEKETETEMEIEIVEQEPTIIPEKTIQKLSKHETSKKEIEEDNKKIEKSKVGKRGKIIKNKKQPVKITKKRKLKEMDSETEDLTPIPEKKLISNKKQKEIKNTKKGKSKKIDSSSFSLFDALDIHDNNDNKENDNGNDEVFVLDSPVKKTRKKKSTTSVISKTKGKTRSKSKTISKSPIENNSYDEIDDNIEFEKQQIIEEEKLLKEREQQQILAELSKHKKEEKLRQKLDREEKLKQQKIEKEIEKKERLELQHKDKIKQIKKKKKIETLNRLKESISSVMNNKSNVETIMIPLKNDINDTSNNNIKLRRSSLNARGRRLSSVGNGFTAIPHDDIPIDELHKHIDLTLPDSHKLKQLLVWITKRLINQGWNQQNIDNKEKGEENYDNDYDDDELKSKGNAICKIILEEFVDDLIQGRVDIDWWGSSKSSSTKSLNDPIIVHKNKANVENENKLIFYENELKKLQRESKIWQELKVKNIGTEYDLLLKEIETSVPPTSVLDKDSQVEENNRLKNIISSSCERIEKFERLVHRLNVSNDLIQRIMLQKNRLIAEKLKEQSQIDVLELLRGSKVKL</sequence>
<protein>
    <recommendedName>
        <fullName evidence="5">Kinetochore protein mis13</fullName>
    </recommendedName>
</protein>
<proteinExistence type="predicted"/>
<dbReference type="Pfam" id="PF08202">
    <property type="entry name" value="MIS13"/>
    <property type="match status" value="1"/>
</dbReference>
<reference evidence="3" key="1">
    <citation type="submission" date="2020-11" db="EMBL/GenBank/DDBJ databases">
        <title>Kefir isolates.</title>
        <authorList>
            <person name="Marcisauskas S."/>
            <person name="Kim Y."/>
            <person name="Blasche S."/>
        </authorList>
    </citation>
    <scope>NUCLEOTIDE SEQUENCE</scope>
    <source>
        <strain evidence="3">Olga-1</strain>
    </source>
</reference>
<feature type="compositionally biased region" description="Basic and acidic residues" evidence="2">
    <location>
        <begin position="291"/>
        <end position="306"/>
    </location>
</feature>
<dbReference type="EMBL" id="PUHW01000262">
    <property type="protein sequence ID" value="KAG0687435.1"/>
    <property type="molecule type" value="Genomic_DNA"/>
</dbReference>
<feature type="compositionally biased region" description="Basic and acidic residues" evidence="2">
    <location>
        <begin position="193"/>
        <end position="210"/>
    </location>
</feature>
<dbReference type="PANTHER" id="PTHR14778">
    <property type="entry name" value="KINETOCHORE-ASSOCIATED PROTEIN DSN1 HOMOLOG"/>
    <property type="match status" value="1"/>
</dbReference>
<feature type="compositionally biased region" description="Basic and acidic residues" evidence="2">
    <location>
        <begin position="116"/>
        <end position="145"/>
    </location>
</feature>
<feature type="compositionally biased region" description="Basic and acidic residues" evidence="2">
    <location>
        <begin position="234"/>
        <end position="254"/>
    </location>
</feature>
<dbReference type="GO" id="GO:0007059">
    <property type="term" value="P:chromosome segregation"/>
    <property type="evidence" value="ECO:0007669"/>
    <property type="project" value="InterPro"/>
</dbReference>
<feature type="region of interest" description="Disordered" evidence="2">
    <location>
        <begin position="25"/>
        <end position="64"/>
    </location>
</feature>
<comment type="caution">
    <text evidence="3">The sequence shown here is derived from an EMBL/GenBank/DDBJ whole genome shotgun (WGS) entry which is preliminary data.</text>
</comment>
<feature type="coiled-coil region" evidence="1">
    <location>
        <begin position="388"/>
        <end position="469"/>
    </location>
</feature>
<evidence type="ECO:0000256" key="2">
    <source>
        <dbReference type="SAM" id="MobiDB-lite"/>
    </source>
</evidence>
<feature type="coiled-coil region" evidence="1">
    <location>
        <begin position="651"/>
        <end position="678"/>
    </location>
</feature>
<dbReference type="PANTHER" id="PTHR14778:SF2">
    <property type="entry name" value="KINETOCHORE-ASSOCIATED PROTEIN DSN1 HOMOLOG"/>
    <property type="match status" value="1"/>
</dbReference>
<accession>A0A9P6WHU3</accession>
<feature type="compositionally biased region" description="Basic residues" evidence="2">
    <location>
        <begin position="255"/>
        <end position="277"/>
    </location>
</feature>
<evidence type="ECO:0000313" key="4">
    <source>
        <dbReference type="Proteomes" id="UP000697127"/>
    </source>
</evidence>